<proteinExistence type="predicted"/>
<evidence type="ECO:0000259" key="2">
    <source>
        <dbReference type="PROSITE" id="PS50965"/>
    </source>
</evidence>
<comment type="caution">
    <text evidence="3">The sequence shown here is derived from an EMBL/GenBank/DDBJ whole genome shotgun (WGS) entry which is preliminary data.</text>
</comment>
<sequence length="237" mass="24802">MPRSRATMKGVPGDAARRRGLRRVLVPVACFGVVFGFGVGLAVGGVGALPWWVGVAVLALAFAGFLAYCRRQPTLVYGYFKGARGEEMVAGELAHLPASWTILNGVLLPDGRDVDHVAVGPQGIFVIETKHWSGEVSVAGAQILANGRPLERSPVEQVRRAVNAVARAAEVRPDALHGVLCFAGPQFADAPTHADEVFVCSYLDLVSAISLGPAVLDAAAVARCVARLGALTLTEGL</sequence>
<reference evidence="3" key="1">
    <citation type="submission" date="2020-10" db="EMBL/GenBank/DDBJ databases">
        <authorList>
            <person name="Gilroy R."/>
        </authorList>
    </citation>
    <scope>NUCLEOTIDE SEQUENCE</scope>
    <source>
        <strain evidence="3">35461</strain>
    </source>
</reference>
<accession>A0A9D1NNX4</accession>
<name>A0A9D1NNX4_9BACT</name>
<feature type="transmembrane region" description="Helical" evidence="1">
    <location>
        <begin position="49"/>
        <end position="69"/>
    </location>
</feature>
<feature type="transmembrane region" description="Helical" evidence="1">
    <location>
        <begin position="24"/>
        <end position="43"/>
    </location>
</feature>
<dbReference type="AlphaFoldDB" id="A0A9D1NNX4"/>
<feature type="domain" description="NERD" evidence="2">
    <location>
        <begin position="81"/>
        <end position="188"/>
    </location>
</feature>
<evidence type="ECO:0000256" key="1">
    <source>
        <dbReference type="SAM" id="Phobius"/>
    </source>
</evidence>
<dbReference type="EMBL" id="DVOR01000219">
    <property type="protein sequence ID" value="HIV09802.1"/>
    <property type="molecule type" value="Genomic_DNA"/>
</dbReference>
<dbReference type="PROSITE" id="PS50965">
    <property type="entry name" value="NERD"/>
    <property type="match status" value="1"/>
</dbReference>
<organism evidence="3 4">
    <name type="scientific">Candidatus Spyradenecus faecavium</name>
    <dbReference type="NCBI Taxonomy" id="2840947"/>
    <lineage>
        <taxon>Bacteria</taxon>
        <taxon>Pseudomonadati</taxon>
        <taxon>Lentisphaerota</taxon>
        <taxon>Lentisphaeria</taxon>
        <taxon>Lentisphaerales</taxon>
        <taxon>Lentisphaeraceae</taxon>
        <taxon>Lentisphaeraceae incertae sedis</taxon>
        <taxon>Candidatus Spyradenecus</taxon>
    </lineage>
</organism>
<keyword evidence="1" id="KW-0812">Transmembrane</keyword>
<dbReference type="Proteomes" id="UP000886845">
    <property type="component" value="Unassembled WGS sequence"/>
</dbReference>
<keyword evidence="1" id="KW-0472">Membrane</keyword>
<dbReference type="InterPro" id="IPR011528">
    <property type="entry name" value="NERD"/>
</dbReference>
<reference evidence="3" key="2">
    <citation type="journal article" date="2021" name="PeerJ">
        <title>Extensive microbial diversity within the chicken gut microbiome revealed by metagenomics and culture.</title>
        <authorList>
            <person name="Gilroy R."/>
            <person name="Ravi A."/>
            <person name="Getino M."/>
            <person name="Pursley I."/>
            <person name="Horton D.L."/>
            <person name="Alikhan N.F."/>
            <person name="Baker D."/>
            <person name="Gharbi K."/>
            <person name="Hall N."/>
            <person name="Watson M."/>
            <person name="Adriaenssens E.M."/>
            <person name="Foster-Nyarko E."/>
            <person name="Jarju S."/>
            <person name="Secka A."/>
            <person name="Antonio M."/>
            <person name="Oren A."/>
            <person name="Chaudhuri R.R."/>
            <person name="La Ragione R."/>
            <person name="Hildebrand F."/>
            <person name="Pallen M.J."/>
        </authorList>
    </citation>
    <scope>NUCLEOTIDE SEQUENCE</scope>
    <source>
        <strain evidence="3">35461</strain>
    </source>
</reference>
<dbReference type="Pfam" id="PF08378">
    <property type="entry name" value="NERD"/>
    <property type="match status" value="1"/>
</dbReference>
<evidence type="ECO:0000313" key="4">
    <source>
        <dbReference type="Proteomes" id="UP000886845"/>
    </source>
</evidence>
<gene>
    <name evidence="3" type="ORF">IAC79_06795</name>
</gene>
<protein>
    <submittedName>
        <fullName evidence="3">NERD domain-containing protein</fullName>
    </submittedName>
</protein>
<evidence type="ECO:0000313" key="3">
    <source>
        <dbReference type="EMBL" id="HIV09802.1"/>
    </source>
</evidence>
<keyword evidence="1" id="KW-1133">Transmembrane helix</keyword>